<evidence type="ECO:0000256" key="3">
    <source>
        <dbReference type="ARBA" id="ARBA00022692"/>
    </source>
</evidence>
<evidence type="ECO:0000256" key="5">
    <source>
        <dbReference type="ARBA" id="ARBA00022989"/>
    </source>
</evidence>
<dbReference type="Pfam" id="PF13839">
    <property type="entry name" value="PC-Esterase"/>
    <property type="match status" value="1"/>
</dbReference>
<dbReference type="PANTHER" id="PTHR32285:SF38">
    <property type="entry name" value="OS01G0614300 PROTEIN"/>
    <property type="match status" value="1"/>
</dbReference>
<evidence type="ECO:0000256" key="1">
    <source>
        <dbReference type="ARBA" id="ARBA00004167"/>
    </source>
</evidence>
<keyword evidence="5" id="KW-1133">Transmembrane helix</keyword>
<keyword evidence="6" id="KW-0472">Membrane</keyword>
<dbReference type="EMBL" id="OIVN01006370">
    <property type="protein sequence ID" value="SPD31624.1"/>
    <property type="molecule type" value="Genomic_DNA"/>
</dbReference>
<evidence type="ECO:0000256" key="6">
    <source>
        <dbReference type="ARBA" id="ARBA00023136"/>
    </source>
</evidence>
<dbReference type="AlphaFoldDB" id="A0A2N9J4V5"/>
<dbReference type="InterPro" id="IPR026057">
    <property type="entry name" value="TBL_C"/>
</dbReference>
<dbReference type="GO" id="GO:0016413">
    <property type="term" value="F:O-acetyltransferase activity"/>
    <property type="evidence" value="ECO:0007669"/>
    <property type="project" value="InterPro"/>
</dbReference>
<keyword evidence="4" id="KW-0735">Signal-anchor</keyword>
<dbReference type="GO" id="GO:0016020">
    <property type="term" value="C:membrane"/>
    <property type="evidence" value="ECO:0007669"/>
    <property type="project" value="UniProtKB-SubCell"/>
</dbReference>
<evidence type="ECO:0000256" key="2">
    <source>
        <dbReference type="ARBA" id="ARBA00007727"/>
    </source>
</evidence>
<keyword evidence="3" id="KW-0812">Transmembrane</keyword>
<evidence type="ECO:0000259" key="8">
    <source>
        <dbReference type="Pfam" id="PF14416"/>
    </source>
</evidence>
<dbReference type="InterPro" id="IPR025846">
    <property type="entry name" value="TBL_N"/>
</dbReference>
<comment type="subcellular location">
    <subcellularLocation>
        <location evidence="1">Membrane</location>
        <topology evidence="1">Single-pass membrane protein</topology>
    </subcellularLocation>
</comment>
<organism evidence="9">
    <name type="scientific">Fagus sylvatica</name>
    <name type="common">Beechnut</name>
    <dbReference type="NCBI Taxonomy" id="28930"/>
    <lineage>
        <taxon>Eukaryota</taxon>
        <taxon>Viridiplantae</taxon>
        <taxon>Streptophyta</taxon>
        <taxon>Embryophyta</taxon>
        <taxon>Tracheophyta</taxon>
        <taxon>Spermatophyta</taxon>
        <taxon>Magnoliopsida</taxon>
        <taxon>eudicotyledons</taxon>
        <taxon>Gunneridae</taxon>
        <taxon>Pentapetalae</taxon>
        <taxon>rosids</taxon>
        <taxon>fabids</taxon>
        <taxon>Fagales</taxon>
        <taxon>Fagaceae</taxon>
        <taxon>Fagus</taxon>
    </lineage>
</organism>
<evidence type="ECO:0000313" key="9">
    <source>
        <dbReference type="EMBL" id="SPD31624.1"/>
    </source>
</evidence>
<feature type="domain" description="Trichome birefringence-like C-terminal" evidence="7">
    <location>
        <begin position="137"/>
        <end position="411"/>
    </location>
</feature>
<proteinExistence type="inferred from homology"/>
<reference evidence="9" key="1">
    <citation type="submission" date="2018-02" db="EMBL/GenBank/DDBJ databases">
        <authorList>
            <person name="Cohen D.B."/>
            <person name="Kent A.D."/>
        </authorList>
    </citation>
    <scope>NUCLEOTIDE SEQUENCE</scope>
</reference>
<dbReference type="PANTHER" id="PTHR32285">
    <property type="entry name" value="PROTEIN TRICHOME BIREFRINGENCE-LIKE 9-RELATED"/>
    <property type="match status" value="1"/>
</dbReference>
<evidence type="ECO:0000256" key="4">
    <source>
        <dbReference type="ARBA" id="ARBA00022968"/>
    </source>
</evidence>
<sequence>MEINSTINDKWRLCTFASFLSCIILLFCLNQGHDSEKLSSLQNITLSATSFNNSDQKPPASMQFLQPTNIEEHENETNEEEHSCNIFDGKWSYDPTASPLYKGSQCPFLSDQVSCQRNGRPDFEYEKWSWEAKGCNIPRFNGTDMLERLRGKRVIIVGDSLNRNQWESLACLLYSSIPSSQAYVDVKSSVYKVLRAKDYNCSVEFYWSPFLIQLEENQEHGSKILRLDKLSASARNWRGADIMVFNTGHWWVHQGKIKAWDFFQYRRKVVEKMEIELAFQMAMKTWSRWIRKNVNMNNTKVFFRSISPEHKEKQWCYNETKPIMDESYEAIFPKSIVEIVERTIGSMSTAVRYLNITKLSQYRRDAHPTVYTKKQGKLLIAKEQRQPMSYGDCSHWCLPGLPDTWNRLLYASVVSDNSRDSSSS</sequence>
<accession>A0A2N9J4V5</accession>
<dbReference type="InterPro" id="IPR029962">
    <property type="entry name" value="TBL"/>
</dbReference>
<protein>
    <submittedName>
        <fullName evidence="9">Uncharacterized protein</fullName>
    </submittedName>
</protein>
<evidence type="ECO:0000259" key="7">
    <source>
        <dbReference type="Pfam" id="PF13839"/>
    </source>
</evidence>
<name>A0A2N9J4V5_FAGSY</name>
<feature type="domain" description="Trichome birefringence-like N-terminal" evidence="8">
    <location>
        <begin position="83"/>
        <end position="136"/>
    </location>
</feature>
<comment type="similarity">
    <text evidence="2">Belongs to the PC-esterase family. TBL subfamily.</text>
</comment>
<gene>
    <name evidence="9" type="ORF">FSB_LOCUS59506</name>
</gene>
<dbReference type="GO" id="GO:0005794">
    <property type="term" value="C:Golgi apparatus"/>
    <property type="evidence" value="ECO:0007669"/>
    <property type="project" value="TreeGrafter"/>
</dbReference>
<dbReference type="Pfam" id="PF14416">
    <property type="entry name" value="PMR5N"/>
    <property type="match status" value="1"/>
</dbReference>